<name>A0ABN2N8N0_9MICO</name>
<comment type="caution">
    <text evidence="3">The sequence shown here is derived from an EMBL/GenBank/DDBJ whole genome shotgun (WGS) entry which is preliminary data.</text>
</comment>
<feature type="transmembrane region" description="Helical" evidence="2">
    <location>
        <begin position="54"/>
        <end position="77"/>
    </location>
</feature>
<evidence type="ECO:0000256" key="1">
    <source>
        <dbReference type="SAM" id="MobiDB-lite"/>
    </source>
</evidence>
<proteinExistence type="predicted"/>
<organism evidence="3 4">
    <name type="scientific">Myceligenerans crystallogenes</name>
    <dbReference type="NCBI Taxonomy" id="316335"/>
    <lineage>
        <taxon>Bacteria</taxon>
        <taxon>Bacillati</taxon>
        <taxon>Actinomycetota</taxon>
        <taxon>Actinomycetes</taxon>
        <taxon>Micrococcales</taxon>
        <taxon>Promicromonosporaceae</taxon>
        <taxon>Myceligenerans</taxon>
    </lineage>
</organism>
<keyword evidence="2" id="KW-0472">Membrane</keyword>
<dbReference type="EMBL" id="BAAANL010000002">
    <property type="protein sequence ID" value="GAA1857607.1"/>
    <property type="molecule type" value="Genomic_DNA"/>
</dbReference>
<evidence type="ECO:0000256" key="2">
    <source>
        <dbReference type="SAM" id="Phobius"/>
    </source>
</evidence>
<keyword evidence="2" id="KW-1133">Transmembrane helix</keyword>
<evidence type="ECO:0000313" key="4">
    <source>
        <dbReference type="Proteomes" id="UP001501094"/>
    </source>
</evidence>
<feature type="compositionally biased region" description="Polar residues" evidence="1">
    <location>
        <begin position="25"/>
        <end position="37"/>
    </location>
</feature>
<evidence type="ECO:0000313" key="3">
    <source>
        <dbReference type="EMBL" id="GAA1857607.1"/>
    </source>
</evidence>
<dbReference type="Proteomes" id="UP001501094">
    <property type="component" value="Unassembled WGS sequence"/>
</dbReference>
<keyword evidence="4" id="KW-1185">Reference proteome</keyword>
<feature type="transmembrane region" description="Helical" evidence="2">
    <location>
        <begin position="132"/>
        <end position="153"/>
    </location>
</feature>
<reference evidence="3 4" key="1">
    <citation type="journal article" date="2019" name="Int. J. Syst. Evol. Microbiol.">
        <title>The Global Catalogue of Microorganisms (GCM) 10K type strain sequencing project: providing services to taxonomists for standard genome sequencing and annotation.</title>
        <authorList>
            <consortium name="The Broad Institute Genomics Platform"/>
            <consortium name="The Broad Institute Genome Sequencing Center for Infectious Disease"/>
            <person name="Wu L."/>
            <person name="Ma J."/>
        </authorList>
    </citation>
    <scope>NUCLEOTIDE SEQUENCE [LARGE SCALE GENOMIC DNA]</scope>
    <source>
        <strain evidence="3 4">JCM 14326</strain>
    </source>
</reference>
<protein>
    <submittedName>
        <fullName evidence="3">Uncharacterized protein</fullName>
    </submittedName>
</protein>
<feature type="region of interest" description="Disordered" evidence="1">
    <location>
        <begin position="1"/>
        <end position="49"/>
    </location>
</feature>
<keyword evidence="2" id="KW-0812">Transmembrane</keyword>
<gene>
    <name evidence="3" type="ORF">GCM10009751_13800</name>
</gene>
<sequence>MQQLPSPEGNSPQDAPAWSNGGPGSFQSPVDQAQLTSPRGPEVAPSGAGTTGDVVSTVVGIALGLVGSFFGFFWGMFQMVASTAWSDAAEWVSLPMVAVMILGPWASWLVSTVWAIIRLVRRQPAARLLGKFVLAAVVTYVLANVVHFVNLSITS</sequence>
<accession>A0ABN2N8N0</accession>
<feature type="transmembrane region" description="Helical" evidence="2">
    <location>
        <begin position="97"/>
        <end position="120"/>
    </location>
</feature>
<feature type="compositionally biased region" description="Polar residues" evidence="1">
    <location>
        <begin position="1"/>
        <end position="13"/>
    </location>
</feature>